<reference evidence="5" key="1">
    <citation type="submission" date="2022-11" db="UniProtKB">
        <authorList>
            <consortium name="WormBaseParasite"/>
        </authorList>
    </citation>
    <scope>IDENTIFICATION</scope>
</reference>
<dbReference type="PANTHER" id="PTHR21190">
    <property type="entry name" value="GH10077P"/>
    <property type="match status" value="1"/>
</dbReference>
<name>A0A914I1V8_GLORO</name>
<keyword evidence="1" id="KW-0863">Zinc-finger</keyword>
<protein>
    <submittedName>
        <fullName evidence="5">C2H2-type domain-containing protein</fullName>
    </submittedName>
</protein>
<feature type="compositionally biased region" description="Acidic residues" evidence="2">
    <location>
        <begin position="610"/>
        <end position="624"/>
    </location>
</feature>
<dbReference type="PROSITE" id="PS50157">
    <property type="entry name" value="ZINC_FINGER_C2H2_2"/>
    <property type="match status" value="3"/>
</dbReference>
<sequence>MCTGPPPLSPGVLHPPLSPAATPIRIRPLAPSLLPISPQQSSNDAQSSMNALAMMAAAGIGGGNAGGQQQQLFGHLLGSNPFPQGTAPSMMFTNAATSAAYGGLNSTEFDVAQGQHSQSGGASTATAQPTGGHQQNGMMSARGQTPAPSNKPPPQKRQYSSTSKNFCDLCNKEVCNKYFLRTHMLKMHNIIIDENKQLIANIDTADKERKGEVKFRCDICHASMNTRDELKLHKREAHGMSTGGGAQSTPLGSRGAPKTTLSTAATSTAGAMDTAGGAQQQKLVTLPPFPAPASHFSATMEHQQQTTQPPMSQLRTTPEGTAGANDENQPLGEQQTTRESAGGPQQSPLVGANPMKQLLSLIGGDETLPPSLVGGARLLPATNVVKKETDEQLGRTIADANNNATSCRFCGLYLEEEVQLQLHQLVEHPNEYMAALQPTLDLQQQQQSASKEDKLITQVALKMVEENSHHHHQQQQQLRKTSVASSGASSSSAASSGDIGTAHCTQQQKTKNGTAPRVEDGSEGGGHPCPQCKRVYKSVQKMERHQQTVHHNFVAKLSPVKRTIISPKKIAKLMTSFSCQKCRRRFATRQECDEHVISHIRLERLKQEGAETDLQEEEGGEEEERDRGPQVKRAKVEGEAEDSAGGGSLMVDEGEEEEEEVVAEQQRRTEVVREAEKMLSIGGGEEERQRGHRRTKGAGGEKHSHTSGSTSPVSVQAGSSGSGLPEGFAHPLLDHSKPFVLQSFTLRPISPHSNSQLPDELVAYLPVRSTLGQPIRVTFELSPTPQVDQQVQHL</sequence>
<feature type="region of interest" description="Disordered" evidence="2">
    <location>
        <begin position="299"/>
        <end position="351"/>
    </location>
</feature>
<feature type="compositionally biased region" description="Polar residues" evidence="2">
    <location>
        <begin position="300"/>
        <end position="319"/>
    </location>
</feature>
<feature type="domain" description="C2H2-type" evidence="3">
    <location>
        <begin position="527"/>
        <end position="550"/>
    </location>
</feature>
<feature type="region of interest" description="Disordered" evidence="2">
    <location>
        <begin position="607"/>
        <end position="729"/>
    </location>
</feature>
<keyword evidence="1" id="KW-0862">Zinc</keyword>
<feature type="compositionally biased region" description="Acidic residues" evidence="2">
    <location>
        <begin position="652"/>
        <end position="662"/>
    </location>
</feature>
<dbReference type="Gene3D" id="3.30.160.60">
    <property type="entry name" value="Classic Zinc Finger"/>
    <property type="match status" value="2"/>
</dbReference>
<evidence type="ECO:0000256" key="2">
    <source>
        <dbReference type="SAM" id="MobiDB-lite"/>
    </source>
</evidence>
<feature type="compositionally biased region" description="Polar residues" evidence="2">
    <location>
        <begin position="706"/>
        <end position="719"/>
    </location>
</feature>
<feature type="region of interest" description="Disordered" evidence="2">
    <location>
        <begin position="466"/>
        <end position="531"/>
    </location>
</feature>
<dbReference type="SMART" id="SM00355">
    <property type="entry name" value="ZnF_C2H2"/>
    <property type="match status" value="5"/>
</dbReference>
<evidence type="ECO:0000313" key="5">
    <source>
        <dbReference type="WBParaSite" id="Gr19_v10_g584.t1"/>
    </source>
</evidence>
<dbReference type="WBParaSite" id="Gr19_v10_g584.t1">
    <property type="protein sequence ID" value="Gr19_v10_g584.t1"/>
    <property type="gene ID" value="Gr19_v10_g584"/>
</dbReference>
<evidence type="ECO:0000259" key="3">
    <source>
        <dbReference type="PROSITE" id="PS50157"/>
    </source>
</evidence>
<feature type="compositionally biased region" description="Low complexity" evidence="2">
    <location>
        <begin position="484"/>
        <end position="497"/>
    </location>
</feature>
<organism evidence="4 5">
    <name type="scientific">Globodera rostochiensis</name>
    <name type="common">Golden nematode worm</name>
    <name type="synonym">Heterodera rostochiensis</name>
    <dbReference type="NCBI Taxonomy" id="31243"/>
    <lineage>
        <taxon>Eukaryota</taxon>
        <taxon>Metazoa</taxon>
        <taxon>Ecdysozoa</taxon>
        <taxon>Nematoda</taxon>
        <taxon>Chromadorea</taxon>
        <taxon>Rhabditida</taxon>
        <taxon>Tylenchina</taxon>
        <taxon>Tylenchomorpha</taxon>
        <taxon>Tylenchoidea</taxon>
        <taxon>Heteroderidae</taxon>
        <taxon>Heteroderinae</taxon>
        <taxon>Globodera</taxon>
    </lineage>
</organism>
<feature type="compositionally biased region" description="Polar residues" evidence="2">
    <location>
        <begin position="113"/>
        <end position="148"/>
    </location>
</feature>
<dbReference type="Proteomes" id="UP000887572">
    <property type="component" value="Unplaced"/>
</dbReference>
<keyword evidence="4" id="KW-1185">Reference proteome</keyword>
<feature type="domain" description="C2H2-type" evidence="3">
    <location>
        <begin position="577"/>
        <end position="604"/>
    </location>
</feature>
<feature type="compositionally biased region" description="Basic and acidic residues" evidence="2">
    <location>
        <begin position="665"/>
        <end position="677"/>
    </location>
</feature>
<feature type="compositionally biased region" description="Polar residues" evidence="2">
    <location>
        <begin position="503"/>
        <end position="513"/>
    </location>
</feature>
<dbReference type="PANTHER" id="PTHR21190:SF1">
    <property type="entry name" value="GH10077P"/>
    <property type="match status" value="1"/>
</dbReference>
<keyword evidence="1" id="KW-0479">Metal-binding</keyword>
<feature type="region of interest" description="Disordered" evidence="2">
    <location>
        <begin position="113"/>
        <end position="162"/>
    </location>
</feature>
<proteinExistence type="predicted"/>
<accession>A0A914I1V8</accession>
<dbReference type="PROSITE" id="PS00028">
    <property type="entry name" value="ZINC_FINGER_C2H2_1"/>
    <property type="match status" value="4"/>
</dbReference>
<evidence type="ECO:0000313" key="4">
    <source>
        <dbReference type="Proteomes" id="UP000887572"/>
    </source>
</evidence>
<feature type="domain" description="C2H2-type" evidence="3">
    <location>
        <begin position="215"/>
        <end position="238"/>
    </location>
</feature>
<feature type="region of interest" description="Disordered" evidence="2">
    <location>
        <begin position="238"/>
        <end position="278"/>
    </location>
</feature>
<feature type="compositionally biased region" description="Basic and acidic residues" evidence="2">
    <location>
        <begin position="625"/>
        <end position="638"/>
    </location>
</feature>
<feature type="compositionally biased region" description="Polar residues" evidence="2">
    <location>
        <begin position="326"/>
        <end position="348"/>
    </location>
</feature>
<feature type="compositionally biased region" description="Low complexity" evidence="2">
    <location>
        <begin position="259"/>
        <end position="278"/>
    </location>
</feature>
<dbReference type="AlphaFoldDB" id="A0A914I1V8"/>
<dbReference type="GO" id="GO:0008270">
    <property type="term" value="F:zinc ion binding"/>
    <property type="evidence" value="ECO:0007669"/>
    <property type="project" value="UniProtKB-KW"/>
</dbReference>
<dbReference type="FunFam" id="3.30.160.60:FF:002852">
    <property type="entry name" value="Dorsal Intercalation and Elongation defect"/>
    <property type="match status" value="1"/>
</dbReference>
<evidence type="ECO:0000256" key="1">
    <source>
        <dbReference type="PROSITE-ProRule" id="PRU00042"/>
    </source>
</evidence>
<dbReference type="InterPro" id="IPR013087">
    <property type="entry name" value="Znf_C2H2_type"/>
</dbReference>